<protein>
    <submittedName>
        <fullName evidence="1">Uncharacterized protein</fullName>
    </submittedName>
</protein>
<evidence type="ECO:0000313" key="1">
    <source>
        <dbReference type="EMBL" id="GFT56388.1"/>
    </source>
</evidence>
<reference evidence="1" key="1">
    <citation type="submission" date="2020-08" db="EMBL/GenBank/DDBJ databases">
        <title>Multicomponent nature underlies the extraordinary mechanical properties of spider dragline silk.</title>
        <authorList>
            <person name="Kono N."/>
            <person name="Nakamura H."/>
            <person name="Mori M."/>
            <person name="Yoshida Y."/>
            <person name="Ohtoshi R."/>
            <person name="Malay A.D."/>
            <person name="Moran D.A.P."/>
            <person name="Tomita M."/>
            <person name="Numata K."/>
            <person name="Arakawa K."/>
        </authorList>
    </citation>
    <scope>NUCLEOTIDE SEQUENCE</scope>
</reference>
<comment type="caution">
    <text evidence="1">The sequence shown here is derived from an EMBL/GenBank/DDBJ whole genome shotgun (WGS) entry which is preliminary data.</text>
</comment>
<dbReference type="EMBL" id="BMAW01113297">
    <property type="protein sequence ID" value="GFT56388.1"/>
    <property type="molecule type" value="Genomic_DNA"/>
</dbReference>
<accession>A0A8X6PA12</accession>
<dbReference type="AlphaFoldDB" id="A0A8X6PA12"/>
<keyword evidence="2" id="KW-1185">Reference proteome</keyword>
<gene>
    <name evidence="1" type="ORF">NPIL_573371</name>
</gene>
<organism evidence="1 2">
    <name type="scientific">Nephila pilipes</name>
    <name type="common">Giant wood spider</name>
    <name type="synonym">Nephila maculata</name>
    <dbReference type="NCBI Taxonomy" id="299642"/>
    <lineage>
        <taxon>Eukaryota</taxon>
        <taxon>Metazoa</taxon>
        <taxon>Ecdysozoa</taxon>
        <taxon>Arthropoda</taxon>
        <taxon>Chelicerata</taxon>
        <taxon>Arachnida</taxon>
        <taxon>Araneae</taxon>
        <taxon>Araneomorphae</taxon>
        <taxon>Entelegynae</taxon>
        <taxon>Araneoidea</taxon>
        <taxon>Nephilidae</taxon>
        <taxon>Nephila</taxon>
    </lineage>
</organism>
<name>A0A8X6PA12_NEPPI</name>
<dbReference type="Proteomes" id="UP000887013">
    <property type="component" value="Unassembled WGS sequence"/>
</dbReference>
<proteinExistence type="predicted"/>
<evidence type="ECO:0000313" key="2">
    <source>
        <dbReference type="Proteomes" id="UP000887013"/>
    </source>
</evidence>
<sequence>MKQLKYRSVKGSVTKFSSKCWNRKKCVGQPDGLSTPLKKIYTPLFEQEQPAFQMTAERSTEAQKSKRKHAPTARKLEKVRLDILRQRETLRRVTIGIQVRGRTNALSNHFVTNGIAE</sequence>